<organism evidence="2 3">
    <name type="scientific">Thelohanellus kitauei</name>
    <name type="common">Myxosporean</name>
    <dbReference type="NCBI Taxonomy" id="669202"/>
    <lineage>
        <taxon>Eukaryota</taxon>
        <taxon>Metazoa</taxon>
        <taxon>Cnidaria</taxon>
        <taxon>Myxozoa</taxon>
        <taxon>Myxosporea</taxon>
        <taxon>Bivalvulida</taxon>
        <taxon>Platysporina</taxon>
        <taxon>Myxobolidae</taxon>
        <taxon>Thelohanellus</taxon>
    </lineage>
</organism>
<accession>A0A0C2NCY1</accession>
<sequence>MEYYKNRANQGYQGYRRGGNQRRRGQASYDNWAREPLPIQTYKKIRGSHDSRRPANFQTSRNSNQGYRPLYQNYENHFINDNHDNYQVLQNQPLQYRYQPRRFNFGQRYRSRQRYNSIPSLNYNTHMQPFVNNEPVIQYVQQVPIPLNHTQIAPMNQKIVTKKRKFEPIIDSDTSSEESLPVRGKNNSDKDNLHIVMDGNKHKYLKLPKVQGSFYAFTTGDSMKKHSKSPINPLPILFRDIETKTVSNQAFTEKLLPLRDTWIKFFILASDLEKLKNSNSIVTYMSRVDAKKFKPETKEIIQTACNKAVVADLTQQMIKLSETLMQTKPKYALQTLKMATTRYLKNNKGSKTRIWNVEGMVQDVIVSIYTKNNRDLVSKEDVEIDNDHVFSSKQSPQLVNISSDETDKEEVIQVESIKPIIPPTTFYDDTDRNNESNNDTLYLPRAPTPNQTDIDNMMEVLELKRKQRGRPLGSKNKKKSLTENSSVTEKQDSVDYVASCCLCKTGFIKSTALTAHVKHCLASNLSGDPLKCKLCNYTLSRDPAECVTHSLEQHQNFVLIPRVNQNLFNS</sequence>
<proteinExistence type="predicted"/>
<dbReference type="Proteomes" id="UP000031668">
    <property type="component" value="Unassembled WGS sequence"/>
</dbReference>
<evidence type="ECO:0000256" key="1">
    <source>
        <dbReference type="SAM" id="MobiDB-lite"/>
    </source>
</evidence>
<gene>
    <name evidence="2" type="ORF">RF11_14001</name>
</gene>
<feature type="compositionally biased region" description="Polar residues" evidence="1">
    <location>
        <begin position="56"/>
        <end position="66"/>
    </location>
</feature>
<evidence type="ECO:0000313" key="2">
    <source>
        <dbReference type="EMBL" id="KII74125.1"/>
    </source>
</evidence>
<keyword evidence="3" id="KW-1185">Reference proteome</keyword>
<reference evidence="2 3" key="1">
    <citation type="journal article" date="2014" name="Genome Biol. Evol.">
        <title>The genome of the myxosporean Thelohanellus kitauei shows adaptations to nutrient acquisition within its fish host.</title>
        <authorList>
            <person name="Yang Y."/>
            <person name="Xiong J."/>
            <person name="Zhou Z."/>
            <person name="Huo F."/>
            <person name="Miao W."/>
            <person name="Ran C."/>
            <person name="Liu Y."/>
            <person name="Zhang J."/>
            <person name="Feng J."/>
            <person name="Wang M."/>
            <person name="Wang M."/>
            <person name="Wang L."/>
            <person name="Yao B."/>
        </authorList>
    </citation>
    <scope>NUCLEOTIDE SEQUENCE [LARGE SCALE GENOMIC DNA]</scope>
    <source>
        <strain evidence="2">Wuqing</strain>
    </source>
</reference>
<feature type="region of interest" description="Disordered" evidence="1">
    <location>
        <begin position="423"/>
        <end position="488"/>
    </location>
</feature>
<comment type="caution">
    <text evidence="2">The sequence shown here is derived from an EMBL/GenBank/DDBJ whole genome shotgun (WGS) entry which is preliminary data.</text>
</comment>
<name>A0A0C2NCY1_THEKT</name>
<dbReference type="AlphaFoldDB" id="A0A0C2NCY1"/>
<feature type="region of interest" description="Disordered" evidence="1">
    <location>
        <begin position="1"/>
        <end position="30"/>
    </location>
</feature>
<protein>
    <submittedName>
        <fullName evidence="2">Uncharacterized protein</fullName>
    </submittedName>
</protein>
<evidence type="ECO:0000313" key="3">
    <source>
        <dbReference type="Proteomes" id="UP000031668"/>
    </source>
</evidence>
<feature type="compositionally biased region" description="Basic residues" evidence="1">
    <location>
        <begin position="465"/>
        <end position="479"/>
    </location>
</feature>
<dbReference type="EMBL" id="JWZT01000537">
    <property type="protein sequence ID" value="KII74125.1"/>
    <property type="molecule type" value="Genomic_DNA"/>
</dbReference>
<feature type="region of interest" description="Disordered" evidence="1">
    <location>
        <begin position="45"/>
        <end position="67"/>
    </location>
</feature>
<feature type="region of interest" description="Disordered" evidence="1">
    <location>
        <begin position="170"/>
        <end position="192"/>
    </location>
</feature>